<reference evidence="6 7" key="3">
    <citation type="journal article" name="Genome Announc.">
        <title>Improved Draft Genome Sequence of Clostridium pasteurianum Strain ATCC 6013 (DSM 525) Using a Hybrid Next-Generation Sequencing Approach.</title>
        <authorList>
            <person name="Pyne M.E."/>
            <person name="Utturkar S."/>
            <person name="Brown S.D."/>
            <person name="Moo-Young M."/>
            <person name="Chung D.A."/>
            <person name="Chou C.P."/>
        </authorList>
    </citation>
    <scope>NUCLEOTIDE SEQUENCE [LARGE SCALE GENOMIC DNA]</scope>
    <source>
        <strain evidence="6 7">ATCC 6013</strain>
    </source>
</reference>
<name>A0A0H3JAA9_CLOPA</name>
<evidence type="ECO:0000259" key="4">
    <source>
        <dbReference type="Pfam" id="PF13399"/>
    </source>
</evidence>
<feature type="domain" description="Cell envelope-related transcriptional attenuator" evidence="3">
    <location>
        <begin position="89"/>
        <end position="239"/>
    </location>
</feature>
<dbReference type="Pfam" id="PF13399">
    <property type="entry name" value="LytR_C"/>
    <property type="match status" value="1"/>
</dbReference>
<keyword evidence="8" id="KW-1185">Reference proteome</keyword>
<dbReference type="eggNOG" id="COG1316">
    <property type="taxonomic scope" value="Bacteria"/>
</dbReference>
<dbReference type="InterPro" id="IPR050922">
    <property type="entry name" value="LytR/CpsA/Psr_CW_biosynth"/>
</dbReference>
<sequence>MGEKRERKKSNKVMKTVIIIALALIICVGVGVTCFTVFYLSSINSKSSAININYLEPQKGQPVNILVAGVDIASNNSLELGKKNNIKKANAIVLLHYEPKDEKLKIISIPRDTMIKLNEKRQKINISNSVNGPKYLTNNVEELMNTKINYYVQLDYNAFRSVIDSLGGVDVNIDKNMNYDDNVQNLHINFDKGLTRLNGEKAEEYFRWVKNSSDKDSEGNDLLRIKNQQMLMESVINKFGKFSTIFRYPAIISSISKHLETNMTPNQILKYARIFSNLKNENISLTTAKGLKVSIEDENYFLLDTAGNAANLSTSKTVSKSEDINNSILKISILNGTDKAGLAKNYQTKFKDYGFNNIITGNAPKKPVENTKVVFYGTDENQLIQINNSINKGLKADSYEIVPQKTSKYDVLIILGNDLGI</sequence>
<organism evidence="5 8">
    <name type="scientific">Clostridium pasteurianum DSM 525 = ATCC 6013</name>
    <dbReference type="NCBI Taxonomy" id="1262449"/>
    <lineage>
        <taxon>Bacteria</taxon>
        <taxon>Bacillati</taxon>
        <taxon>Bacillota</taxon>
        <taxon>Clostridia</taxon>
        <taxon>Eubacteriales</taxon>
        <taxon>Clostridiaceae</taxon>
        <taxon>Clostridium</taxon>
    </lineage>
</organism>
<dbReference type="NCBIfam" id="TIGR00350">
    <property type="entry name" value="lytR_cpsA_psr"/>
    <property type="match status" value="1"/>
</dbReference>
<evidence type="ECO:0000259" key="3">
    <source>
        <dbReference type="Pfam" id="PF03816"/>
    </source>
</evidence>
<evidence type="ECO:0000256" key="2">
    <source>
        <dbReference type="SAM" id="Phobius"/>
    </source>
</evidence>
<dbReference type="Proteomes" id="UP000028042">
    <property type="component" value="Unassembled WGS sequence"/>
</dbReference>
<dbReference type="PATRIC" id="fig|1262449.3.peg.660"/>
<feature type="domain" description="LytR/CpsA/Psr regulator C-terminal" evidence="4">
    <location>
        <begin position="329"/>
        <end position="418"/>
    </location>
</feature>
<proteinExistence type="inferred from homology"/>
<comment type="similarity">
    <text evidence="1">Belongs to the LytR/CpsA/Psr (LCP) family.</text>
</comment>
<evidence type="ECO:0000313" key="5">
    <source>
        <dbReference type="EMBL" id="AJA52388.1"/>
    </source>
</evidence>
<evidence type="ECO:0000313" key="6">
    <source>
        <dbReference type="EMBL" id="KRU11602.1"/>
    </source>
</evidence>
<keyword evidence="2" id="KW-0812">Transmembrane</keyword>
<dbReference type="EMBL" id="JPGY02000001">
    <property type="protein sequence ID" value="KRU11602.1"/>
    <property type="molecule type" value="Genomic_DNA"/>
</dbReference>
<evidence type="ECO:0000313" key="8">
    <source>
        <dbReference type="Proteomes" id="UP000030905"/>
    </source>
</evidence>
<gene>
    <name evidence="5" type="primary">lytR2</name>
    <name evidence="5" type="ORF">CLPA_c23300</name>
    <name evidence="6" type="ORF">CP6013_00849</name>
</gene>
<reference evidence="6" key="2">
    <citation type="submission" date="2015-10" db="EMBL/GenBank/DDBJ databases">
        <title>Improved Draft Genome Sequence of Clostridium pasteurianum Strain ATCC 6013 (DSM 525) Using a Hybrid Next-Generation Sequencing Approach.</title>
        <authorList>
            <person name="Pyne M.E."/>
            <person name="Utturkar S.M."/>
            <person name="Brown S.D."/>
            <person name="Moo-Young M."/>
            <person name="Chung D.A."/>
            <person name="Chou P.C."/>
        </authorList>
    </citation>
    <scope>NUCLEOTIDE SEQUENCE</scope>
    <source>
        <strain evidence="6">ATCC 6013</strain>
    </source>
</reference>
<dbReference type="Gene3D" id="3.40.630.190">
    <property type="entry name" value="LCP protein"/>
    <property type="match status" value="1"/>
</dbReference>
<dbReference type="InterPro" id="IPR004474">
    <property type="entry name" value="LytR_CpsA_psr"/>
</dbReference>
<dbReference type="Gene3D" id="3.30.70.2390">
    <property type="match status" value="1"/>
</dbReference>
<evidence type="ECO:0000313" key="7">
    <source>
        <dbReference type="Proteomes" id="UP000028042"/>
    </source>
</evidence>
<dbReference type="Pfam" id="PF03816">
    <property type="entry name" value="LytR_cpsA_psr"/>
    <property type="match status" value="1"/>
</dbReference>
<accession>A0A0H3JAA9</accession>
<dbReference type="KEGG" id="cpat:CLPA_c23300"/>
<dbReference type="RefSeq" id="WP_003441458.1">
    <property type="nucleotide sequence ID" value="NZ_ANZB01000002.1"/>
</dbReference>
<dbReference type="InterPro" id="IPR027381">
    <property type="entry name" value="LytR/CpsA/Psr_C"/>
</dbReference>
<keyword evidence="2" id="KW-0472">Membrane</keyword>
<dbReference type="KEGG" id="cpae:CPAST_c23300"/>
<dbReference type="GeneID" id="93074474"/>
<protein>
    <submittedName>
        <fullName evidence="6">Cell envelope-related transcriptional attenuator</fullName>
    </submittedName>
    <submittedName>
        <fullName evidence="5">Transcriptional regulator LytR</fullName>
    </submittedName>
</protein>
<reference evidence="5 8" key="1">
    <citation type="journal article" date="2015" name="Genome Announc.">
        <title>Complete Genome Sequence of the Nitrogen-Fixing and Solvent-Producing Clostridium pasteurianum DSM 525.</title>
        <authorList>
            <person name="Poehlein A."/>
            <person name="Grosse-Honebrink A."/>
            <person name="Zhang Y."/>
            <person name="Minton N.P."/>
            <person name="Daniel R."/>
        </authorList>
    </citation>
    <scope>NUCLEOTIDE SEQUENCE [LARGE SCALE GENOMIC DNA]</scope>
    <source>
        <strain evidence="5">DSM 525</strain>
        <strain evidence="8">DSM 525 / ATCC 6013</strain>
    </source>
</reference>
<dbReference type="PANTHER" id="PTHR33392">
    <property type="entry name" value="POLYISOPRENYL-TEICHOIC ACID--PEPTIDOGLYCAN TEICHOIC ACID TRANSFERASE TAGU"/>
    <property type="match status" value="1"/>
</dbReference>
<dbReference type="Proteomes" id="UP000030905">
    <property type="component" value="Chromosome"/>
</dbReference>
<keyword evidence="2" id="KW-1133">Transmembrane helix</keyword>
<dbReference type="AlphaFoldDB" id="A0A0H3JAA9"/>
<dbReference type="EMBL" id="CP009268">
    <property type="protein sequence ID" value="AJA52388.1"/>
    <property type="molecule type" value="Genomic_DNA"/>
</dbReference>
<dbReference type="PANTHER" id="PTHR33392:SF6">
    <property type="entry name" value="POLYISOPRENYL-TEICHOIC ACID--PEPTIDOGLYCAN TEICHOIC ACID TRANSFERASE TAGU"/>
    <property type="match status" value="1"/>
</dbReference>
<evidence type="ECO:0000256" key="1">
    <source>
        <dbReference type="ARBA" id="ARBA00006068"/>
    </source>
</evidence>
<feature type="transmembrane region" description="Helical" evidence="2">
    <location>
        <begin position="16"/>
        <end position="40"/>
    </location>
</feature>